<evidence type="ECO:0000256" key="1">
    <source>
        <dbReference type="ARBA" id="ARBA00004141"/>
    </source>
</evidence>
<dbReference type="GO" id="GO:0022857">
    <property type="term" value="F:transmembrane transporter activity"/>
    <property type="evidence" value="ECO:0007669"/>
    <property type="project" value="TreeGrafter"/>
</dbReference>
<keyword evidence="4" id="KW-0472">Membrane</keyword>
<dbReference type="EMBL" id="LCUC01000529">
    <property type="protein sequence ID" value="KKY30107.1"/>
    <property type="molecule type" value="Genomic_DNA"/>
</dbReference>
<comment type="subcellular location">
    <subcellularLocation>
        <location evidence="1">Membrane</location>
        <topology evidence="1">Multi-pass membrane protein</topology>
    </subcellularLocation>
</comment>
<evidence type="ECO:0000256" key="4">
    <source>
        <dbReference type="ARBA" id="ARBA00023136"/>
    </source>
</evidence>
<dbReference type="InterPro" id="IPR036259">
    <property type="entry name" value="MFS_trans_sf"/>
</dbReference>
<dbReference type="OrthoDB" id="194139at2759"/>
<dbReference type="SUPFAM" id="SSF103473">
    <property type="entry name" value="MFS general substrate transporter"/>
    <property type="match status" value="1"/>
</dbReference>
<proteinExistence type="predicted"/>
<keyword evidence="2" id="KW-0812">Transmembrane</keyword>
<reference evidence="5 6" key="2">
    <citation type="submission" date="2015-05" db="EMBL/GenBank/DDBJ databases">
        <authorList>
            <person name="Morales-Cruz A."/>
            <person name="Amrine K.C."/>
            <person name="Cantu D."/>
        </authorList>
    </citation>
    <scope>NUCLEOTIDE SEQUENCE [LARGE SCALE GENOMIC DNA]</scope>
    <source>
        <strain evidence="5">DA912</strain>
    </source>
</reference>
<evidence type="ECO:0000256" key="3">
    <source>
        <dbReference type="ARBA" id="ARBA00022989"/>
    </source>
</evidence>
<name>A0A0G2F5T2_9PEZI</name>
<comment type="caution">
    <text evidence="5">The sequence shown here is derived from an EMBL/GenBank/DDBJ whole genome shotgun (WGS) entry which is preliminary data.</text>
</comment>
<dbReference type="GO" id="GO:0016020">
    <property type="term" value="C:membrane"/>
    <property type="evidence" value="ECO:0007669"/>
    <property type="project" value="UniProtKB-SubCell"/>
</dbReference>
<accession>A0A0G2F5T2</accession>
<reference evidence="5 6" key="1">
    <citation type="submission" date="2015-05" db="EMBL/GenBank/DDBJ databases">
        <title>Distinctive expansion of gene families associated with plant cell wall degradation and secondary metabolism in the genomes of grapevine trunk pathogens.</title>
        <authorList>
            <person name="Lawrence D.P."/>
            <person name="Travadon R."/>
            <person name="Rolshausen P.E."/>
            <person name="Baumgartner K."/>
        </authorList>
    </citation>
    <scope>NUCLEOTIDE SEQUENCE [LARGE SCALE GENOMIC DNA]</scope>
    <source>
        <strain evidence="5">DA912</strain>
    </source>
</reference>
<dbReference type="Gene3D" id="1.20.1250.20">
    <property type="entry name" value="MFS general substrate transporter like domains"/>
    <property type="match status" value="1"/>
</dbReference>
<keyword evidence="3" id="KW-1133">Transmembrane helix</keyword>
<dbReference type="Proteomes" id="UP000034680">
    <property type="component" value="Unassembled WGS sequence"/>
</dbReference>
<gene>
    <name evidence="5" type="ORF">UCDDA912_g09946</name>
</gene>
<keyword evidence="6" id="KW-1185">Reference proteome</keyword>
<organism evidence="5 6">
    <name type="scientific">Diaporthe ampelina</name>
    <dbReference type="NCBI Taxonomy" id="1214573"/>
    <lineage>
        <taxon>Eukaryota</taxon>
        <taxon>Fungi</taxon>
        <taxon>Dikarya</taxon>
        <taxon>Ascomycota</taxon>
        <taxon>Pezizomycotina</taxon>
        <taxon>Sordariomycetes</taxon>
        <taxon>Sordariomycetidae</taxon>
        <taxon>Diaporthales</taxon>
        <taxon>Diaporthaceae</taxon>
        <taxon>Diaporthe</taxon>
    </lineage>
</organism>
<dbReference type="PANTHER" id="PTHR23507">
    <property type="entry name" value="ZGC:174356"/>
    <property type="match status" value="1"/>
</dbReference>
<protein>
    <submittedName>
        <fullName evidence="5">Putative mfs multidrug</fullName>
    </submittedName>
</protein>
<sequence length="174" mass="18694">MTGAEGEERPLLGANRGGDADAVHQRRVIATTFIMVILMDLAGFFLEAPQTKILEGIICSRHYTAATTTTCEPDCTVRPVQSELATVTQMLNTFSRLPGVIVAIPLGILGDRYGRRPVLLTACGLLSELVATPLSALLMSRDPWILYFMHSGLTLLSGTVPPAVSPRDSTKIAN</sequence>
<evidence type="ECO:0000256" key="2">
    <source>
        <dbReference type="ARBA" id="ARBA00022692"/>
    </source>
</evidence>
<dbReference type="PANTHER" id="PTHR23507:SF1">
    <property type="entry name" value="FI18259P1-RELATED"/>
    <property type="match status" value="1"/>
</dbReference>
<evidence type="ECO:0000313" key="6">
    <source>
        <dbReference type="Proteomes" id="UP000034680"/>
    </source>
</evidence>
<evidence type="ECO:0000313" key="5">
    <source>
        <dbReference type="EMBL" id="KKY30107.1"/>
    </source>
</evidence>
<dbReference type="AlphaFoldDB" id="A0A0G2F5T2"/>